<name>A0ACB7SAL7_HYAAI</name>
<keyword evidence="2" id="KW-1185">Reference proteome</keyword>
<reference evidence="1" key="1">
    <citation type="submission" date="2020-05" db="EMBL/GenBank/DDBJ databases">
        <title>Large-scale comparative analyses of tick genomes elucidate their genetic diversity and vector capacities.</title>
        <authorList>
            <person name="Jia N."/>
            <person name="Wang J."/>
            <person name="Shi W."/>
            <person name="Du L."/>
            <person name="Sun Y."/>
            <person name="Zhan W."/>
            <person name="Jiang J."/>
            <person name="Wang Q."/>
            <person name="Zhang B."/>
            <person name="Ji P."/>
            <person name="Sakyi L.B."/>
            <person name="Cui X."/>
            <person name="Yuan T."/>
            <person name="Jiang B."/>
            <person name="Yang W."/>
            <person name="Lam T.T.-Y."/>
            <person name="Chang Q."/>
            <person name="Ding S."/>
            <person name="Wang X."/>
            <person name="Zhu J."/>
            <person name="Ruan X."/>
            <person name="Zhao L."/>
            <person name="Wei J."/>
            <person name="Que T."/>
            <person name="Du C."/>
            <person name="Cheng J."/>
            <person name="Dai P."/>
            <person name="Han X."/>
            <person name="Huang E."/>
            <person name="Gao Y."/>
            <person name="Liu J."/>
            <person name="Shao H."/>
            <person name="Ye R."/>
            <person name="Li L."/>
            <person name="Wei W."/>
            <person name="Wang X."/>
            <person name="Wang C."/>
            <person name="Yang T."/>
            <person name="Huo Q."/>
            <person name="Li W."/>
            <person name="Guo W."/>
            <person name="Chen H."/>
            <person name="Zhou L."/>
            <person name="Ni X."/>
            <person name="Tian J."/>
            <person name="Zhou Y."/>
            <person name="Sheng Y."/>
            <person name="Liu T."/>
            <person name="Pan Y."/>
            <person name="Xia L."/>
            <person name="Li J."/>
            <person name="Zhao F."/>
            <person name="Cao W."/>
        </authorList>
    </citation>
    <scope>NUCLEOTIDE SEQUENCE</scope>
    <source>
        <strain evidence="1">Hyas-2018</strain>
    </source>
</reference>
<gene>
    <name evidence="1" type="ORF">HPB50_003202</name>
</gene>
<organism evidence="1 2">
    <name type="scientific">Hyalomma asiaticum</name>
    <name type="common">Tick</name>
    <dbReference type="NCBI Taxonomy" id="266040"/>
    <lineage>
        <taxon>Eukaryota</taxon>
        <taxon>Metazoa</taxon>
        <taxon>Ecdysozoa</taxon>
        <taxon>Arthropoda</taxon>
        <taxon>Chelicerata</taxon>
        <taxon>Arachnida</taxon>
        <taxon>Acari</taxon>
        <taxon>Parasitiformes</taxon>
        <taxon>Ixodida</taxon>
        <taxon>Ixodoidea</taxon>
        <taxon>Ixodidae</taxon>
        <taxon>Hyalomminae</taxon>
        <taxon>Hyalomma</taxon>
    </lineage>
</organism>
<proteinExistence type="predicted"/>
<dbReference type="Proteomes" id="UP000821845">
    <property type="component" value="Chromosome 4"/>
</dbReference>
<sequence>MTCAPEKSEFIIVRSKRCKKAGIQGIDLHLEGHAIREVTQMRVLGLLIQENGNVDATIRSLKLTVKNVARMIRRVGRSRNGLAEEETIRLVQAFVINRITYGLPFQSLNQTEMKQSRRMARAHRAHQRCSRRLSAEAPEFSALSDPARTSSSMNRNATDMTSQCLM</sequence>
<accession>A0ACB7SAL7</accession>
<evidence type="ECO:0000313" key="1">
    <source>
        <dbReference type="EMBL" id="KAH6932162.1"/>
    </source>
</evidence>
<comment type="caution">
    <text evidence="1">The sequence shown here is derived from an EMBL/GenBank/DDBJ whole genome shotgun (WGS) entry which is preliminary data.</text>
</comment>
<protein>
    <submittedName>
        <fullName evidence="1">Uncharacterized protein</fullName>
    </submittedName>
</protein>
<dbReference type="EMBL" id="CM023484">
    <property type="protein sequence ID" value="KAH6932162.1"/>
    <property type="molecule type" value="Genomic_DNA"/>
</dbReference>
<evidence type="ECO:0000313" key="2">
    <source>
        <dbReference type="Proteomes" id="UP000821845"/>
    </source>
</evidence>